<protein>
    <submittedName>
        <fullName evidence="3">ZP domain-containing protein</fullName>
    </submittedName>
</protein>
<evidence type="ECO:0000313" key="3">
    <source>
        <dbReference type="EMBL" id="KAK5972593.1"/>
    </source>
</evidence>
<feature type="domain" description="ZP" evidence="2">
    <location>
        <begin position="1"/>
        <end position="173"/>
    </location>
</feature>
<keyword evidence="1" id="KW-1133">Transmembrane helix</keyword>
<feature type="transmembrane region" description="Helical" evidence="1">
    <location>
        <begin position="217"/>
        <end position="240"/>
    </location>
</feature>
<dbReference type="InterPro" id="IPR001507">
    <property type="entry name" value="ZP_dom"/>
</dbReference>
<evidence type="ECO:0000259" key="2">
    <source>
        <dbReference type="PROSITE" id="PS51034"/>
    </source>
</evidence>
<accession>A0AAN8FXV0</accession>
<organism evidence="3 4">
    <name type="scientific">Trichostrongylus colubriformis</name>
    <name type="common">Black scour worm</name>
    <dbReference type="NCBI Taxonomy" id="6319"/>
    <lineage>
        <taxon>Eukaryota</taxon>
        <taxon>Metazoa</taxon>
        <taxon>Ecdysozoa</taxon>
        <taxon>Nematoda</taxon>
        <taxon>Chromadorea</taxon>
        <taxon>Rhabditida</taxon>
        <taxon>Rhabditina</taxon>
        <taxon>Rhabditomorpha</taxon>
        <taxon>Strongyloidea</taxon>
        <taxon>Trichostrongylidae</taxon>
        <taxon>Trichostrongylus</taxon>
    </lineage>
</organism>
<dbReference type="PANTHER" id="PTHR47327">
    <property type="entry name" value="FI18240P1-RELATED"/>
    <property type="match status" value="1"/>
</dbReference>
<comment type="caution">
    <text evidence="3">The sequence shown here is derived from an EMBL/GenBank/DDBJ whole genome shotgun (WGS) entry which is preliminary data.</text>
</comment>
<dbReference type="PROSITE" id="PS51034">
    <property type="entry name" value="ZP_2"/>
    <property type="match status" value="1"/>
</dbReference>
<keyword evidence="1" id="KW-0812">Transmembrane</keyword>
<dbReference type="Proteomes" id="UP001331761">
    <property type="component" value="Unassembled WGS sequence"/>
</dbReference>
<sequence length="255" mass="27561">MSNDRVLPHDVTTKDDLFFHVTCNYTATTVNKVRQGIVVGGPSPVAIASSEVHRRISLQIMKKGRPVESVFIGEALVARVESDIAPDRLRIVECAAHRVGGTGPPTSVTLIADGCALLPSLMAPMVMGKNGWESSLSAFRIDGSEQIDVVCMVAICADEACPQNSCPSNKDRTARSLVEKHPIRVDRRLIVKARSSDTDIPEKEGHVFSELCLQPSVYLSGLSLLALSLMSLACCVCIGFKRRSNSVEDLLSISQ</sequence>
<proteinExistence type="predicted"/>
<dbReference type="GO" id="GO:0009653">
    <property type="term" value="P:anatomical structure morphogenesis"/>
    <property type="evidence" value="ECO:0007669"/>
    <property type="project" value="TreeGrafter"/>
</dbReference>
<keyword evidence="1" id="KW-0472">Membrane</keyword>
<dbReference type="PANTHER" id="PTHR47327:SF19">
    <property type="entry name" value="CUTICLIN-LIKE"/>
    <property type="match status" value="1"/>
</dbReference>
<evidence type="ECO:0000313" key="4">
    <source>
        <dbReference type="Proteomes" id="UP001331761"/>
    </source>
</evidence>
<dbReference type="AlphaFoldDB" id="A0AAN8FXV0"/>
<dbReference type="InterPro" id="IPR052774">
    <property type="entry name" value="Celegans_DevNeuronal_Protein"/>
</dbReference>
<gene>
    <name evidence="3" type="ORF">GCK32_007697</name>
</gene>
<name>A0AAN8FXV0_TRICO</name>
<reference evidence="3 4" key="1">
    <citation type="submission" date="2019-10" db="EMBL/GenBank/DDBJ databases">
        <title>Assembly and Annotation for the nematode Trichostrongylus colubriformis.</title>
        <authorList>
            <person name="Martin J."/>
        </authorList>
    </citation>
    <scope>NUCLEOTIDE SEQUENCE [LARGE SCALE GENOMIC DNA]</scope>
    <source>
        <strain evidence="3">G859</strain>
        <tissue evidence="3">Whole worm</tissue>
    </source>
</reference>
<evidence type="ECO:0000256" key="1">
    <source>
        <dbReference type="SAM" id="Phobius"/>
    </source>
</evidence>
<keyword evidence="4" id="KW-1185">Reference proteome</keyword>
<dbReference type="EMBL" id="WIXE01016507">
    <property type="protein sequence ID" value="KAK5972593.1"/>
    <property type="molecule type" value="Genomic_DNA"/>
</dbReference>